<comment type="caution">
    <text evidence="3">The sequence shown here is derived from an EMBL/GenBank/DDBJ whole genome shotgun (WGS) entry which is preliminary data.</text>
</comment>
<dbReference type="InterPro" id="IPR057929">
    <property type="entry name" value="RamC_N"/>
</dbReference>
<organism evidence="3 4">
    <name type="scientific">Embleya hyalina</name>
    <dbReference type="NCBI Taxonomy" id="516124"/>
    <lineage>
        <taxon>Bacteria</taxon>
        <taxon>Bacillati</taxon>
        <taxon>Actinomycetota</taxon>
        <taxon>Actinomycetes</taxon>
        <taxon>Kitasatosporales</taxon>
        <taxon>Streptomycetaceae</taxon>
        <taxon>Embleya</taxon>
    </lineage>
</organism>
<proteinExistence type="predicted"/>
<evidence type="ECO:0000313" key="4">
    <source>
        <dbReference type="Proteomes" id="UP000286931"/>
    </source>
</evidence>
<dbReference type="EMBL" id="BIFH01000037">
    <property type="protein sequence ID" value="GCE00169.1"/>
    <property type="molecule type" value="Genomic_DNA"/>
</dbReference>
<keyword evidence="4" id="KW-1185">Reference proteome</keyword>
<gene>
    <name evidence="3" type="ORF">EHYA_07894</name>
</gene>
<keyword evidence="3" id="KW-0418">Kinase</keyword>
<sequence>MTRVSGSGGCAVALPLAVAQVLAEVDDTGAWRLWPGDPWCMVAPPKHIRRRQGWKLHLSSTVRSAPRVLENAARVLVAHGCAFKFAVTPKAAAELNAVRAVRAMSGTFITAYPADDEQLAMLNAKLHAATEGLPGPAILSDRRYRPGSPVHYRFGCFAHPRELTDEGFYEGRLQAPDGTFVPDRREAWFAARGPLPGPGGDQPLQPGRCVPGPGRARRRGRADQGGPSARGFRAGRA</sequence>
<name>A0A401YZZ2_9ACTN</name>
<protein>
    <submittedName>
        <fullName evidence="3">Serine/threonine protein kinase</fullName>
    </submittedName>
</protein>
<feature type="domain" description="RamC N-terminal" evidence="2">
    <location>
        <begin position="28"/>
        <end position="190"/>
    </location>
</feature>
<feature type="compositionally biased region" description="Low complexity" evidence="1">
    <location>
        <begin position="201"/>
        <end position="214"/>
    </location>
</feature>
<reference evidence="3 4" key="1">
    <citation type="submission" date="2018-12" db="EMBL/GenBank/DDBJ databases">
        <title>Draft genome sequence of Embleya hyalina NBRC 13850T.</title>
        <authorList>
            <person name="Komaki H."/>
            <person name="Hosoyama A."/>
            <person name="Kimura A."/>
            <person name="Ichikawa N."/>
            <person name="Tamura T."/>
        </authorList>
    </citation>
    <scope>NUCLEOTIDE SEQUENCE [LARGE SCALE GENOMIC DNA]</scope>
    <source>
        <strain evidence="3 4">NBRC 13850</strain>
    </source>
</reference>
<keyword evidence="3" id="KW-0723">Serine/threonine-protein kinase</keyword>
<dbReference type="Proteomes" id="UP000286931">
    <property type="component" value="Unassembled WGS sequence"/>
</dbReference>
<evidence type="ECO:0000256" key="1">
    <source>
        <dbReference type="SAM" id="MobiDB-lite"/>
    </source>
</evidence>
<keyword evidence="3" id="KW-0808">Transferase</keyword>
<dbReference type="GO" id="GO:0004674">
    <property type="term" value="F:protein serine/threonine kinase activity"/>
    <property type="evidence" value="ECO:0007669"/>
    <property type="project" value="UniProtKB-KW"/>
</dbReference>
<dbReference type="Pfam" id="PF25816">
    <property type="entry name" value="RamC_N"/>
    <property type="match status" value="1"/>
</dbReference>
<dbReference type="AlphaFoldDB" id="A0A401YZZ2"/>
<evidence type="ECO:0000259" key="2">
    <source>
        <dbReference type="Pfam" id="PF25816"/>
    </source>
</evidence>
<feature type="region of interest" description="Disordered" evidence="1">
    <location>
        <begin position="191"/>
        <end position="237"/>
    </location>
</feature>
<accession>A0A401YZZ2</accession>
<evidence type="ECO:0000313" key="3">
    <source>
        <dbReference type="EMBL" id="GCE00169.1"/>
    </source>
</evidence>